<dbReference type="EMBL" id="AMBO01000302">
    <property type="protein sequence ID" value="EKD02009.1"/>
    <property type="molecule type" value="Genomic_DNA"/>
</dbReference>
<name>K1WLA0_TRIAC</name>
<feature type="compositionally biased region" description="Acidic residues" evidence="8">
    <location>
        <begin position="54"/>
        <end position="112"/>
    </location>
</feature>
<gene>
    <name evidence="6" type="primary">ERB1</name>
    <name evidence="10" type="ORF">A1Q2_03709</name>
</gene>
<keyword evidence="2 6" id="KW-0698">rRNA processing</keyword>
<dbReference type="SMART" id="SM00320">
    <property type="entry name" value="WD40"/>
    <property type="match status" value="6"/>
</dbReference>
<comment type="subcellular location">
    <subcellularLocation>
        <location evidence="6">Nucleus</location>
        <location evidence="6">Nucleolus</location>
    </subcellularLocation>
    <subcellularLocation>
        <location evidence="6">Nucleus</location>
        <location evidence="6">Nucleoplasm</location>
    </subcellularLocation>
</comment>
<comment type="caution">
    <text evidence="10">The sequence shown here is derived from an EMBL/GenBank/DDBJ whole genome shotgun (WGS) entry which is preliminary data.</text>
</comment>
<dbReference type="InterPro" id="IPR015943">
    <property type="entry name" value="WD40/YVTN_repeat-like_dom_sf"/>
</dbReference>
<dbReference type="PROSITE" id="PS50082">
    <property type="entry name" value="WD_REPEATS_2"/>
    <property type="match status" value="3"/>
</dbReference>
<comment type="function">
    <text evidence="6">Component of the NOP7 complex, which is required for maturation of the 25S and 5.8S ribosomal RNAs and formation of the 60S ribosome.</text>
</comment>
<evidence type="ECO:0000256" key="6">
    <source>
        <dbReference type="HAMAP-Rule" id="MF_03027"/>
    </source>
</evidence>
<dbReference type="GO" id="GO:0043021">
    <property type="term" value="F:ribonucleoprotein complex binding"/>
    <property type="evidence" value="ECO:0007669"/>
    <property type="project" value="UniProtKB-UniRule"/>
</dbReference>
<dbReference type="InterPro" id="IPR019775">
    <property type="entry name" value="WD40_repeat_CS"/>
</dbReference>
<dbReference type="FunFam" id="2.130.10.10:FF:000576">
    <property type="entry name" value="Ribosome biogenesis protein ERB1"/>
    <property type="match status" value="1"/>
</dbReference>
<dbReference type="GO" id="GO:0000466">
    <property type="term" value="P:maturation of 5.8S rRNA from tricistronic rRNA transcript (SSU-rRNA, 5.8S rRNA, LSU-rRNA)"/>
    <property type="evidence" value="ECO:0007669"/>
    <property type="project" value="UniProtKB-UniRule"/>
</dbReference>
<accession>K1WLA0</accession>
<dbReference type="Proteomes" id="UP000006757">
    <property type="component" value="Unassembled WGS sequence"/>
</dbReference>
<dbReference type="Pfam" id="PF08145">
    <property type="entry name" value="BOP1NT"/>
    <property type="match status" value="1"/>
</dbReference>
<feature type="region of interest" description="Disordered" evidence="8">
    <location>
        <begin position="1"/>
        <end position="152"/>
    </location>
</feature>
<dbReference type="HAMAP" id="MF_03027">
    <property type="entry name" value="BOP1"/>
    <property type="match status" value="1"/>
</dbReference>
<dbReference type="GO" id="GO:0000463">
    <property type="term" value="P:maturation of LSU-rRNA from tricistronic rRNA transcript (SSU-rRNA, 5.8S rRNA, LSU-rRNA)"/>
    <property type="evidence" value="ECO:0007669"/>
    <property type="project" value="UniProtKB-UniRule"/>
</dbReference>
<feature type="compositionally biased region" description="Basic and acidic residues" evidence="8">
    <location>
        <begin position="142"/>
        <end position="152"/>
    </location>
</feature>
<dbReference type="AlphaFoldDB" id="K1WLA0"/>
<feature type="domain" description="BOP1 N-terminal" evidence="9">
    <location>
        <begin position="226"/>
        <end position="483"/>
    </location>
</feature>
<dbReference type="PANTHER" id="PTHR17605">
    <property type="entry name" value="RIBOSOME BIOGENESIS PROTEIN BOP1 BLOCK OF PROLIFERATION 1 PROTEIN"/>
    <property type="match status" value="1"/>
</dbReference>
<evidence type="ECO:0000256" key="5">
    <source>
        <dbReference type="ARBA" id="ARBA00023242"/>
    </source>
</evidence>
<dbReference type="eggNOG" id="KOG0650">
    <property type="taxonomic scope" value="Eukaryota"/>
</dbReference>
<dbReference type="Gene3D" id="2.130.10.10">
    <property type="entry name" value="YVTN repeat-like/Quinoprotein amine dehydrogenase"/>
    <property type="match status" value="1"/>
</dbReference>
<dbReference type="InterPro" id="IPR036322">
    <property type="entry name" value="WD40_repeat_dom_sf"/>
</dbReference>
<keyword evidence="1 6" id="KW-0690">Ribosome biogenesis</keyword>
<keyword evidence="11" id="KW-1185">Reference proteome</keyword>
<evidence type="ECO:0000313" key="11">
    <source>
        <dbReference type="Proteomes" id="UP000006757"/>
    </source>
</evidence>
<comment type="similarity">
    <text evidence="6">Belongs to the WD repeat BOP1/ERB1 family.</text>
</comment>
<evidence type="ECO:0000313" key="10">
    <source>
        <dbReference type="EMBL" id="EKD02009.1"/>
    </source>
</evidence>
<protein>
    <recommendedName>
        <fullName evidence="6">Ribosome biogenesis protein ERB1</fullName>
    </recommendedName>
    <alternativeName>
        <fullName evidence="6">Eukaryotic ribosome biogenesis protein 1</fullName>
    </alternativeName>
</protein>
<evidence type="ECO:0000256" key="2">
    <source>
        <dbReference type="ARBA" id="ARBA00022552"/>
    </source>
</evidence>
<dbReference type="GO" id="GO:0030687">
    <property type="term" value="C:preribosome, large subunit precursor"/>
    <property type="evidence" value="ECO:0007669"/>
    <property type="project" value="UniProtKB-UniRule"/>
</dbReference>
<evidence type="ECO:0000256" key="3">
    <source>
        <dbReference type="ARBA" id="ARBA00022574"/>
    </source>
</evidence>
<dbReference type="InterPro" id="IPR012953">
    <property type="entry name" value="BOP1_N_dom"/>
</dbReference>
<keyword evidence="5 6" id="KW-0539">Nucleus</keyword>
<dbReference type="InterPro" id="IPR028598">
    <property type="entry name" value="BOP1/Erb1"/>
</dbReference>
<feature type="region of interest" description="Disordered" evidence="8">
    <location>
        <begin position="164"/>
        <end position="191"/>
    </location>
</feature>
<feature type="repeat" description="WD" evidence="7">
    <location>
        <begin position="754"/>
        <end position="785"/>
    </location>
</feature>
<dbReference type="FunCoup" id="K1WLA0">
    <property type="interactions" value="401"/>
</dbReference>
<comment type="subunit">
    <text evidence="6">Component of the NOP7 complex, composed of ERB1, NOP7 and YTM1. Within the NOP7 complex ERB1 appears to interact directly with NOP7 and YTM1. The NOP7 complex also associates with the 66S pre-ribosome.</text>
</comment>
<sequence length="842" mass="93769">MAPRSVSAGSSKSTKAKAKAAPAPAPSKRGHKRAAASPEIDEDEDEFAVGGELEMSEAEEDEQEDEESEGEEAFPELDSGSEAEDVEGDADEEVEDDDTSDEEDLDDEEDGSESGYNSSDIEAMYASSPASSTSDLLASPKSDTHELTVDEKLSRMIAKNTVKPDENIGAEGQLSNAKKSKGVLRPSRLVPGGYTREYDEIEAGYGSESSTEDNPNTIGNVPLEWYDDLPHIGYDVNGRKIFRPARGDELDKFLANTTDIAAWTSAEDKLMGQQVQLTDQELDIIRRLERGENPDADFDPYQSTIQWFTGPGNESVFPLSAAPEPKRRFVPSKWEHAKVMKIVKAIREGRIIPNKPKVEQPTVFAIWSDNDTPHPDHAMYMPAPQLPPPKTKESYNPPEEYLPTEEEKKEWEELDKEDRKEDFLPEKYDALRLVPAYKNLVQEKFERCLDLYLAPRTRKVKLNIDPESLIPKLPSPRELRPFPTTQCVQYRHPKSTRVRSVSLSPTGDWLASGSEDGVVRVWDVATGREVWRWNLKGGAVQHVAWSPNGEEGLLAALVEGRIVILSPLALLNPTVAATTLTHANTAFASSAATTKQGAGSQVKGTESVKWVRPGEVQRERGELVYVDVPGTPKQVSWHRKGDYFATVAADAANKAVLIHQLSKHASQSPFKKTQGAVQRVAFHPQKPWFFAATQRYVRIYDLAAQKLVRTLQTGLKWISSLDVHPGGDNVIVGSYDKKLSWFDLDLGNKPYKTLRYHTRALRAVHFHPKLPLFASASDDGTIHIFHSTVYDDLMRNPLIVPLKILRGHRITDGLGVLDLRWHPEKPWLVSSGADGECRLWCS</sequence>
<keyword evidence="4" id="KW-0677">Repeat</keyword>
<feature type="region of interest" description="Disordered" evidence="8">
    <location>
        <begin position="385"/>
        <end position="416"/>
    </location>
</feature>
<dbReference type="PROSITE" id="PS50294">
    <property type="entry name" value="WD_REPEATS_REGION"/>
    <property type="match status" value="1"/>
</dbReference>
<dbReference type="Pfam" id="PF00400">
    <property type="entry name" value="WD40"/>
    <property type="match status" value="4"/>
</dbReference>
<reference evidence="10 11" key="1">
    <citation type="journal article" date="2012" name="Eukaryot. Cell">
        <title>Genome sequence of the Trichosporon asahii environmental strain CBS 8904.</title>
        <authorList>
            <person name="Yang R.Y."/>
            <person name="Li H.T."/>
            <person name="Zhu H."/>
            <person name="Zhou G.P."/>
            <person name="Wang M."/>
            <person name="Wang L."/>
        </authorList>
    </citation>
    <scope>NUCLEOTIDE SEQUENCE [LARGE SCALE GENOMIC DNA]</scope>
    <source>
        <strain evidence="10 11">CBS 8904</strain>
    </source>
</reference>
<proteinExistence type="inferred from homology"/>
<feature type="compositionally biased region" description="Basic and acidic residues" evidence="8">
    <location>
        <begin position="405"/>
        <end position="416"/>
    </location>
</feature>
<evidence type="ECO:0000256" key="4">
    <source>
        <dbReference type="ARBA" id="ARBA00022737"/>
    </source>
</evidence>
<dbReference type="SMART" id="SM01035">
    <property type="entry name" value="BOP1NT"/>
    <property type="match status" value="1"/>
</dbReference>
<dbReference type="GO" id="GO:0005654">
    <property type="term" value="C:nucleoplasm"/>
    <property type="evidence" value="ECO:0007669"/>
    <property type="project" value="UniProtKB-SubCell"/>
</dbReference>
<dbReference type="GO" id="GO:0070545">
    <property type="term" value="C:PeBoW complex"/>
    <property type="evidence" value="ECO:0007669"/>
    <property type="project" value="TreeGrafter"/>
</dbReference>
<evidence type="ECO:0000256" key="8">
    <source>
        <dbReference type="SAM" id="MobiDB-lite"/>
    </source>
</evidence>
<dbReference type="InParanoid" id="K1WLA0"/>
<dbReference type="PANTHER" id="PTHR17605:SF0">
    <property type="entry name" value="RIBOSOME BIOGENESIS PROTEIN BOP1"/>
    <property type="match status" value="1"/>
</dbReference>
<dbReference type="PROSITE" id="PS00678">
    <property type="entry name" value="WD_REPEATS_1"/>
    <property type="match status" value="1"/>
</dbReference>
<feature type="repeat" description="WD" evidence="7">
    <location>
        <begin position="491"/>
        <end position="532"/>
    </location>
</feature>
<evidence type="ECO:0000259" key="9">
    <source>
        <dbReference type="SMART" id="SM01035"/>
    </source>
</evidence>
<evidence type="ECO:0000256" key="7">
    <source>
        <dbReference type="PROSITE-ProRule" id="PRU00221"/>
    </source>
</evidence>
<dbReference type="OMA" id="MRPAKGE"/>
<dbReference type="InterPro" id="IPR001680">
    <property type="entry name" value="WD40_rpt"/>
</dbReference>
<organism evidence="10 11">
    <name type="scientific">Trichosporon asahii var. asahii (strain CBS 8904)</name>
    <name type="common">Yeast</name>
    <dbReference type="NCBI Taxonomy" id="1220162"/>
    <lineage>
        <taxon>Eukaryota</taxon>
        <taxon>Fungi</taxon>
        <taxon>Dikarya</taxon>
        <taxon>Basidiomycota</taxon>
        <taxon>Agaricomycotina</taxon>
        <taxon>Tremellomycetes</taxon>
        <taxon>Trichosporonales</taxon>
        <taxon>Trichosporonaceae</taxon>
        <taxon>Trichosporon</taxon>
    </lineage>
</organism>
<dbReference type="STRING" id="1220162.K1WLA0"/>
<feature type="repeat" description="WD" evidence="7">
    <location>
        <begin position="816"/>
        <end position="842"/>
    </location>
</feature>
<dbReference type="HOGENOM" id="CLU_011390_0_1_1"/>
<dbReference type="SUPFAM" id="SSF50978">
    <property type="entry name" value="WD40 repeat-like"/>
    <property type="match status" value="1"/>
</dbReference>
<keyword evidence="3 7" id="KW-0853">WD repeat</keyword>
<dbReference type="OrthoDB" id="5571054at2759"/>
<evidence type="ECO:0000256" key="1">
    <source>
        <dbReference type="ARBA" id="ARBA00022517"/>
    </source>
</evidence>